<keyword evidence="2" id="KW-1015">Disulfide bond</keyword>
<evidence type="ECO:0000313" key="6">
    <source>
        <dbReference type="EMBL" id="ODM89769.1"/>
    </source>
</evidence>
<feature type="chain" id="PRO_5008903682" evidence="4">
    <location>
        <begin position="23"/>
        <end position="298"/>
    </location>
</feature>
<evidence type="ECO:0000256" key="4">
    <source>
        <dbReference type="SAM" id="SignalP"/>
    </source>
</evidence>
<dbReference type="EMBL" id="LJIJ01002385">
    <property type="protein sequence ID" value="ODM89769.1"/>
    <property type="molecule type" value="Genomic_DNA"/>
</dbReference>
<dbReference type="STRING" id="48709.A0A1D2MA06"/>
<comment type="caution">
    <text evidence="6">The sequence shown here is derived from an EMBL/GenBank/DDBJ whole genome shotgun (WGS) entry which is preliminary data.</text>
</comment>
<protein>
    <submittedName>
        <fullName evidence="6">CUB and sushi domain-containing protein 1</fullName>
    </submittedName>
</protein>
<dbReference type="InterPro" id="IPR000859">
    <property type="entry name" value="CUB_dom"/>
</dbReference>
<dbReference type="PROSITE" id="PS01180">
    <property type="entry name" value="CUB"/>
    <property type="match status" value="1"/>
</dbReference>
<keyword evidence="4" id="KW-0732">Signal</keyword>
<dbReference type="CDD" id="cd00041">
    <property type="entry name" value="CUB"/>
    <property type="match status" value="1"/>
</dbReference>
<evidence type="ECO:0000313" key="7">
    <source>
        <dbReference type="Proteomes" id="UP000094527"/>
    </source>
</evidence>
<name>A0A1D2MA06_ORCCI</name>
<dbReference type="Gene3D" id="2.60.120.290">
    <property type="entry name" value="Spermadhesin, CUB domain"/>
    <property type="match status" value="1"/>
</dbReference>
<feature type="domain" description="CUB" evidence="5">
    <location>
        <begin position="52"/>
        <end position="133"/>
    </location>
</feature>
<evidence type="ECO:0000256" key="2">
    <source>
        <dbReference type="ARBA" id="ARBA00023157"/>
    </source>
</evidence>
<keyword evidence="7" id="KW-1185">Reference proteome</keyword>
<reference evidence="6 7" key="1">
    <citation type="journal article" date="2016" name="Genome Biol. Evol.">
        <title>Gene Family Evolution Reflects Adaptation to Soil Environmental Stressors in the Genome of the Collembolan Orchesella cincta.</title>
        <authorList>
            <person name="Faddeeva-Vakhrusheva A."/>
            <person name="Derks M.F."/>
            <person name="Anvar S.Y."/>
            <person name="Agamennone V."/>
            <person name="Suring W."/>
            <person name="Smit S."/>
            <person name="van Straalen N.M."/>
            <person name="Roelofs D."/>
        </authorList>
    </citation>
    <scope>NUCLEOTIDE SEQUENCE [LARGE SCALE GENOMIC DNA]</scope>
    <source>
        <tissue evidence="6">Mixed pool</tissue>
    </source>
</reference>
<evidence type="ECO:0000256" key="1">
    <source>
        <dbReference type="ARBA" id="ARBA00022737"/>
    </source>
</evidence>
<comment type="caution">
    <text evidence="3">Lacks conserved residue(s) required for the propagation of feature annotation.</text>
</comment>
<keyword evidence="1" id="KW-0677">Repeat</keyword>
<gene>
    <name evidence="6" type="ORF">Ocin01_16914</name>
</gene>
<evidence type="ECO:0000259" key="5">
    <source>
        <dbReference type="PROSITE" id="PS01180"/>
    </source>
</evidence>
<dbReference type="AlphaFoldDB" id="A0A1D2MA06"/>
<feature type="signal peptide" evidence="4">
    <location>
        <begin position="1"/>
        <end position="22"/>
    </location>
</feature>
<dbReference type="SUPFAM" id="SSF49854">
    <property type="entry name" value="Spermadhesin, CUB domain"/>
    <property type="match status" value="2"/>
</dbReference>
<dbReference type="PANTHER" id="PTHR24251">
    <property type="entry name" value="OVOCHYMASE-RELATED"/>
    <property type="match status" value="1"/>
</dbReference>
<evidence type="ECO:0000256" key="3">
    <source>
        <dbReference type="PROSITE-ProRule" id="PRU00059"/>
    </source>
</evidence>
<dbReference type="Proteomes" id="UP000094527">
    <property type="component" value="Unassembled WGS sequence"/>
</dbReference>
<sequence length="298" mass="33236">MKGISTLLLTFGLMSMLALVSASTKDGKEPRELASRYLSPHFQTYNDSSVQCGEVLNATSGGISYKAFELIEPNERCVWVIRGGNTDGFRVNVLYLGFSYDPNGTQIVASCLRHYFEAYHEILNQTGPEPHLGICNVLMITFATGPNVKDSTGFVLQYEALGGGVVSPRSTDHLISTGEPGIMKYPETPGQYDDNEFSTFVFEPSNNIYSPGKRINLIYLKGLMESHFDYLRVYTFNSTSTELEKWEYKGVINDDNTETELIFNQDLILIEFHSDRNNPGTGFQIVYTTSGVEGCQVQ</sequence>
<dbReference type="InterPro" id="IPR035914">
    <property type="entry name" value="Sperma_CUB_dom_sf"/>
</dbReference>
<organism evidence="6 7">
    <name type="scientific">Orchesella cincta</name>
    <name type="common">Springtail</name>
    <name type="synonym">Podura cincta</name>
    <dbReference type="NCBI Taxonomy" id="48709"/>
    <lineage>
        <taxon>Eukaryota</taxon>
        <taxon>Metazoa</taxon>
        <taxon>Ecdysozoa</taxon>
        <taxon>Arthropoda</taxon>
        <taxon>Hexapoda</taxon>
        <taxon>Collembola</taxon>
        <taxon>Entomobryomorpha</taxon>
        <taxon>Entomobryoidea</taxon>
        <taxon>Orchesellidae</taxon>
        <taxon>Orchesellinae</taxon>
        <taxon>Orchesella</taxon>
    </lineage>
</organism>
<proteinExistence type="predicted"/>
<accession>A0A1D2MA06</accession>